<organism evidence="1">
    <name type="scientific">uncultured Caudovirales phage</name>
    <dbReference type="NCBI Taxonomy" id="2100421"/>
    <lineage>
        <taxon>Viruses</taxon>
        <taxon>Duplodnaviria</taxon>
        <taxon>Heunggongvirae</taxon>
        <taxon>Uroviricota</taxon>
        <taxon>Caudoviricetes</taxon>
        <taxon>Peduoviridae</taxon>
        <taxon>Maltschvirus</taxon>
        <taxon>Maltschvirus maltsch</taxon>
    </lineage>
</organism>
<sequence length="87" mass="10217">MKIDYIKTKTQIFKNQKSGVKDKSKYFGNLPVCNIKELTLGRFQIDYFCSIHQCYVLKKGLSLGDEDKPNKRIILYPNTIEEVHYII</sequence>
<dbReference type="EMBL" id="LR796595">
    <property type="protein sequence ID" value="CAB4153789.1"/>
    <property type="molecule type" value="Genomic_DNA"/>
</dbReference>
<gene>
    <name evidence="1" type="ORF">UFOVP638_26</name>
</gene>
<name>A0A6J5NE58_9CAUD</name>
<reference evidence="1" key="1">
    <citation type="submission" date="2020-04" db="EMBL/GenBank/DDBJ databases">
        <authorList>
            <person name="Chiriac C."/>
            <person name="Salcher M."/>
            <person name="Ghai R."/>
            <person name="Kavagutti S V."/>
        </authorList>
    </citation>
    <scope>NUCLEOTIDE SEQUENCE</scope>
</reference>
<protein>
    <submittedName>
        <fullName evidence="1">Uncharacterized protein</fullName>
    </submittedName>
</protein>
<evidence type="ECO:0000313" key="1">
    <source>
        <dbReference type="EMBL" id="CAB4153789.1"/>
    </source>
</evidence>
<accession>A0A6J5NE58</accession>
<proteinExistence type="predicted"/>